<evidence type="ECO:0000313" key="2">
    <source>
        <dbReference type="Proteomes" id="UP000293398"/>
    </source>
</evidence>
<keyword evidence="2" id="KW-1185">Reference proteome</keyword>
<dbReference type="OrthoDB" id="7335480at2"/>
<proteinExistence type="predicted"/>
<dbReference type="InterPro" id="IPR029058">
    <property type="entry name" value="AB_hydrolase_fold"/>
</dbReference>
<accession>A0A4Q7VBN3</accession>
<dbReference type="AlphaFoldDB" id="A0A4Q7VBN3"/>
<reference evidence="1 2" key="1">
    <citation type="submission" date="2019-02" db="EMBL/GenBank/DDBJ databases">
        <title>Genomic Encyclopedia of Type Strains, Phase IV (KMG-IV): sequencing the most valuable type-strain genomes for metagenomic binning, comparative biology and taxonomic classification.</title>
        <authorList>
            <person name="Goeker M."/>
        </authorList>
    </citation>
    <scope>NUCLEOTIDE SEQUENCE [LARGE SCALE GENOMIC DNA]</scope>
    <source>
        <strain evidence="1 2">DSM 23814</strain>
    </source>
</reference>
<dbReference type="EMBL" id="SHKO01000002">
    <property type="protein sequence ID" value="RZT94251.1"/>
    <property type="molecule type" value="Genomic_DNA"/>
</dbReference>
<gene>
    <name evidence="1" type="ORF">EV681_2669</name>
</gene>
<dbReference type="RefSeq" id="WP_130304230.1">
    <property type="nucleotide sequence ID" value="NZ_SHKO01000002.1"/>
</dbReference>
<evidence type="ECO:0000313" key="1">
    <source>
        <dbReference type="EMBL" id="RZT94251.1"/>
    </source>
</evidence>
<sequence>MTNNKWNTTSSIYNSLSDFCITPAQSSLVSFPDQKGQYDFLLKIMDNRPLIVFFNAAFTGAQKQNGTNQNPTADSSASNSIRKGLRLPSFSGYNLLEQVDASYVCINDPSLYLSDKLNLAWYLGANDIHAQTVIVQVLKKIIDQLKPSRLIFVGGSGGGYAAMYYSSFFSESLALPWNPQTDIFKFIPDSVTTYLRHAWNFDGSIEEGKDYLQGIIETDLFSRYTKENPSSSNYLIYLQNASDHHHIDAHLKPFLSNLGISQPTELTRVGGDFSPRRHLKIMNTGSGHAAPSFASLVETLNNLATTDLTWHEMFASNKINEIISIRGR</sequence>
<organism evidence="1 2">
    <name type="scientific">Advenella incenata</name>
    <dbReference type="NCBI Taxonomy" id="267800"/>
    <lineage>
        <taxon>Bacteria</taxon>
        <taxon>Pseudomonadati</taxon>
        <taxon>Pseudomonadota</taxon>
        <taxon>Betaproteobacteria</taxon>
        <taxon>Burkholderiales</taxon>
        <taxon>Alcaligenaceae</taxon>
    </lineage>
</organism>
<name>A0A4Q7VBN3_9BURK</name>
<dbReference type="SUPFAM" id="SSF53474">
    <property type="entry name" value="alpha/beta-Hydrolases"/>
    <property type="match status" value="1"/>
</dbReference>
<dbReference type="Proteomes" id="UP000293398">
    <property type="component" value="Unassembled WGS sequence"/>
</dbReference>
<protein>
    <recommendedName>
        <fullName evidence="3">Esterase</fullName>
    </recommendedName>
</protein>
<comment type="caution">
    <text evidence="1">The sequence shown here is derived from an EMBL/GenBank/DDBJ whole genome shotgun (WGS) entry which is preliminary data.</text>
</comment>
<evidence type="ECO:0008006" key="3">
    <source>
        <dbReference type="Google" id="ProtNLM"/>
    </source>
</evidence>